<evidence type="ECO:0000313" key="4">
    <source>
        <dbReference type="EMBL" id="TEB30689.1"/>
    </source>
</evidence>
<dbReference type="EMBL" id="QPFP01000022">
    <property type="protein sequence ID" value="TEB30689.1"/>
    <property type="molecule type" value="Genomic_DNA"/>
</dbReference>
<accession>A0A4Y7TAU3</accession>
<dbReference type="OrthoDB" id="5106486at2759"/>
<dbReference type="Gene3D" id="3.40.50.300">
    <property type="entry name" value="P-loop containing nucleotide triphosphate hydrolases"/>
    <property type="match status" value="1"/>
</dbReference>
<evidence type="ECO:0000259" key="3">
    <source>
        <dbReference type="Pfam" id="PF24883"/>
    </source>
</evidence>
<dbReference type="Pfam" id="PF24883">
    <property type="entry name" value="NPHP3_N"/>
    <property type="match status" value="1"/>
</dbReference>
<proteinExistence type="predicted"/>
<gene>
    <name evidence="4" type="ORF">FA13DRAFT_1733552</name>
</gene>
<reference evidence="4 5" key="1">
    <citation type="journal article" date="2019" name="Nat. Ecol. Evol.">
        <title>Megaphylogeny resolves global patterns of mushroom evolution.</title>
        <authorList>
            <person name="Varga T."/>
            <person name="Krizsan K."/>
            <person name="Foldi C."/>
            <person name="Dima B."/>
            <person name="Sanchez-Garcia M."/>
            <person name="Sanchez-Ramirez S."/>
            <person name="Szollosi G.J."/>
            <person name="Szarkandi J.G."/>
            <person name="Papp V."/>
            <person name="Albert L."/>
            <person name="Andreopoulos W."/>
            <person name="Angelini C."/>
            <person name="Antonin V."/>
            <person name="Barry K.W."/>
            <person name="Bougher N.L."/>
            <person name="Buchanan P."/>
            <person name="Buyck B."/>
            <person name="Bense V."/>
            <person name="Catcheside P."/>
            <person name="Chovatia M."/>
            <person name="Cooper J."/>
            <person name="Damon W."/>
            <person name="Desjardin D."/>
            <person name="Finy P."/>
            <person name="Geml J."/>
            <person name="Haridas S."/>
            <person name="Hughes K."/>
            <person name="Justo A."/>
            <person name="Karasinski D."/>
            <person name="Kautmanova I."/>
            <person name="Kiss B."/>
            <person name="Kocsube S."/>
            <person name="Kotiranta H."/>
            <person name="LaButti K.M."/>
            <person name="Lechner B.E."/>
            <person name="Liimatainen K."/>
            <person name="Lipzen A."/>
            <person name="Lukacs Z."/>
            <person name="Mihaltcheva S."/>
            <person name="Morgado L.N."/>
            <person name="Niskanen T."/>
            <person name="Noordeloos M.E."/>
            <person name="Ohm R.A."/>
            <person name="Ortiz-Santana B."/>
            <person name="Ovrebo C."/>
            <person name="Racz N."/>
            <person name="Riley R."/>
            <person name="Savchenko A."/>
            <person name="Shiryaev A."/>
            <person name="Soop K."/>
            <person name="Spirin V."/>
            <person name="Szebenyi C."/>
            <person name="Tomsovsky M."/>
            <person name="Tulloss R.E."/>
            <person name="Uehling J."/>
            <person name="Grigoriev I.V."/>
            <person name="Vagvolgyi C."/>
            <person name="Papp T."/>
            <person name="Martin F.M."/>
            <person name="Miettinen O."/>
            <person name="Hibbett D.S."/>
            <person name="Nagy L.G."/>
        </authorList>
    </citation>
    <scope>NUCLEOTIDE SEQUENCE [LARGE SCALE GENOMIC DNA]</scope>
    <source>
        <strain evidence="4 5">FP101781</strain>
    </source>
</reference>
<protein>
    <recommendedName>
        <fullName evidence="3">Nephrocystin 3-like N-terminal domain-containing protein</fullName>
    </recommendedName>
</protein>
<dbReference type="InterPro" id="IPR056884">
    <property type="entry name" value="NPHP3-like_N"/>
</dbReference>
<keyword evidence="1" id="KW-0677">Repeat</keyword>
<dbReference type="AlphaFoldDB" id="A0A4Y7TAU3"/>
<evidence type="ECO:0000256" key="2">
    <source>
        <dbReference type="SAM" id="MobiDB-lite"/>
    </source>
</evidence>
<comment type="caution">
    <text evidence="4">The sequence shown here is derived from an EMBL/GenBank/DDBJ whole genome shotgun (WGS) entry which is preliminary data.</text>
</comment>
<evidence type="ECO:0000313" key="5">
    <source>
        <dbReference type="Proteomes" id="UP000298030"/>
    </source>
</evidence>
<name>A0A4Y7TAU3_COPMI</name>
<sequence length="194" mass="21427">MSTHHFAHAHDFNIGSLTITGTEMRKDPFQHLYDNIAIDAVHNSAGRYDAPKCHEDTRKAVQEEIHGQIQEGDDDAEPKKILWLTGPAGTGKTAIAGSIADTCDEEGLLAGSFFFASFLASETRRSKRCSSRPLRTPSETRHGGENSPIIPRGRMRTSNNRHGSPRTFPRFALPSTIPSPPRSLSLHVHTYLTQ</sequence>
<dbReference type="STRING" id="71717.A0A4Y7TAU3"/>
<keyword evidence="5" id="KW-1185">Reference proteome</keyword>
<organism evidence="4 5">
    <name type="scientific">Coprinellus micaceus</name>
    <name type="common">Glistening ink-cap mushroom</name>
    <name type="synonym">Coprinus micaceus</name>
    <dbReference type="NCBI Taxonomy" id="71717"/>
    <lineage>
        <taxon>Eukaryota</taxon>
        <taxon>Fungi</taxon>
        <taxon>Dikarya</taxon>
        <taxon>Basidiomycota</taxon>
        <taxon>Agaricomycotina</taxon>
        <taxon>Agaricomycetes</taxon>
        <taxon>Agaricomycetidae</taxon>
        <taxon>Agaricales</taxon>
        <taxon>Agaricineae</taxon>
        <taxon>Psathyrellaceae</taxon>
        <taxon>Coprinellus</taxon>
    </lineage>
</organism>
<feature type="region of interest" description="Disordered" evidence="2">
    <location>
        <begin position="126"/>
        <end position="166"/>
    </location>
</feature>
<dbReference type="Proteomes" id="UP000298030">
    <property type="component" value="Unassembled WGS sequence"/>
</dbReference>
<evidence type="ECO:0000256" key="1">
    <source>
        <dbReference type="ARBA" id="ARBA00022737"/>
    </source>
</evidence>
<feature type="domain" description="Nephrocystin 3-like N-terminal" evidence="3">
    <location>
        <begin position="69"/>
        <end position="125"/>
    </location>
</feature>
<dbReference type="InterPro" id="IPR027417">
    <property type="entry name" value="P-loop_NTPase"/>
</dbReference>
<dbReference type="SUPFAM" id="SSF52540">
    <property type="entry name" value="P-loop containing nucleoside triphosphate hydrolases"/>
    <property type="match status" value="1"/>
</dbReference>